<name>A0AAW1MX93_SAPOF</name>
<accession>A0AAW1MX93</accession>
<dbReference type="Proteomes" id="UP001443914">
    <property type="component" value="Unassembled WGS sequence"/>
</dbReference>
<keyword evidence="3" id="KW-0012">Acyltransferase</keyword>
<evidence type="ECO:0000256" key="2">
    <source>
        <dbReference type="ARBA" id="ARBA00022679"/>
    </source>
</evidence>
<evidence type="ECO:0008006" key="6">
    <source>
        <dbReference type="Google" id="ProtNLM"/>
    </source>
</evidence>
<sequence length="450" mass="50506">MSIIMRKSTMVRPSKDTPRGSIWLSDVDLIKRTPYTHTPFVNIYSNSDRNLNSSSSKYFDSEILISSLSQILVPFYPIAGRLRINDKNGRIEIDCNAKGVLFVEIETSYEISDFGDFVPNDMLRKLVIPACDYSGGLAKIPLYMAQVTRFRCGGVAIGLGIHHYAGDGAAYAYMTCQWARLASGLGLAVLPVFDRTGLLVPRNPPQVEFDHPEFQPRPSVADGSVFSDSKITEDTKVGLFKFTKDQINVLKQQTMSKSKGTKYTTFEVLSAHIWRCSLKARGVQNDTLVRFSTPINGRSKFKQVPKGYFGNFIFNSVYIGKSGDILSRPLWYAASKIRETVTKVDENYIMSAVDFLSLRSDPTVLATGSHTSRCPDIHLNFWKAIPFFEADFGWGKPVVARHGGIGYEGQVFIMPDRNGDDLFVGINLFVSHMDHFEKIIYDFDDRRAAL</sequence>
<evidence type="ECO:0000313" key="4">
    <source>
        <dbReference type="EMBL" id="KAK9750942.1"/>
    </source>
</evidence>
<keyword evidence="2" id="KW-0808">Transferase</keyword>
<evidence type="ECO:0000313" key="5">
    <source>
        <dbReference type="Proteomes" id="UP001443914"/>
    </source>
</evidence>
<reference evidence="4" key="1">
    <citation type="submission" date="2024-03" db="EMBL/GenBank/DDBJ databases">
        <title>WGS assembly of Saponaria officinalis var. Norfolk2.</title>
        <authorList>
            <person name="Jenkins J."/>
            <person name="Shu S."/>
            <person name="Grimwood J."/>
            <person name="Barry K."/>
            <person name="Goodstein D."/>
            <person name="Schmutz J."/>
            <person name="Leebens-Mack J."/>
            <person name="Osbourn A."/>
        </authorList>
    </citation>
    <scope>NUCLEOTIDE SEQUENCE [LARGE SCALE GENOMIC DNA]</scope>
    <source>
        <strain evidence="4">JIC</strain>
    </source>
</reference>
<protein>
    <recommendedName>
        <fullName evidence="6">Shikimate O-hydroxycinnamoyltransferase</fullName>
    </recommendedName>
</protein>
<evidence type="ECO:0000256" key="3">
    <source>
        <dbReference type="ARBA" id="ARBA00023315"/>
    </source>
</evidence>
<dbReference type="EMBL" id="JBDFQZ010000002">
    <property type="protein sequence ID" value="KAK9750942.1"/>
    <property type="molecule type" value="Genomic_DNA"/>
</dbReference>
<proteinExistence type="inferred from homology"/>
<dbReference type="Pfam" id="PF02458">
    <property type="entry name" value="Transferase"/>
    <property type="match status" value="1"/>
</dbReference>
<dbReference type="PANTHER" id="PTHR31642">
    <property type="entry name" value="TRICHOTHECENE 3-O-ACETYLTRANSFERASE"/>
    <property type="match status" value="1"/>
</dbReference>
<organism evidence="4 5">
    <name type="scientific">Saponaria officinalis</name>
    <name type="common">Common soapwort</name>
    <name type="synonym">Lychnis saponaria</name>
    <dbReference type="NCBI Taxonomy" id="3572"/>
    <lineage>
        <taxon>Eukaryota</taxon>
        <taxon>Viridiplantae</taxon>
        <taxon>Streptophyta</taxon>
        <taxon>Embryophyta</taxon>
        <taxon>Tracheophyta</taxon>
        <taxon>Spermatophyta</taxon>
        <taxon>Magnoliopsida</taxon>
        <taxon>eudicotyledons</taxon>
        <taxon>Gunneridae</taxon>
        <taxon>Pentapetalae</taxon>
        <taxon>Caryophyllales</taxon>
        <taxon>Caryophyllaceae</taxon>
        <taxon>Caryophylleae</taxon>
        <taxon>Saponaria</taxon>
    </lineage>
</organism>
<dbReference type="InterPro" id="IPR023213">
    <property type="entry name" value="CAT-like_dom_sf"/>
</dbReference>
<keyword evidence="5" id="KW-1185">Reference proteome</keyword>
<dbReference type="InterPro" id="IPR050317">
    <property type="entry name" value="Plant_Fungal_Acyltransferase"/>
</dbReference>
<dbReference type="Gene3D" id="3.30.559.10">
    <property type="entry name" value="Chloramphenicol acetyltransferase-like domain"/>
    <property type="match status" value="2"/>
</dbReference>
<dbReference type="GO" id="GO:0016747">
    <property type="term" value="F:acyltransferase activity, transferring groups other than amino-acyl groups"/>
    <property type="evidence" value="ECO:0007669"/>
    <property type="project" value="TreeGrafter"/>
</dbReference>
<dbReference type="AlphaFoldDB" id="A0AAW1MX93"/>
<comment type="caution">
    <text evidence="4">The sequence shown here is derived from an EMBL/GenBank/DDBJ whole genome shotgun (WGS) entry which is preliminary data.</text>
</comment>
<comment type="similarity">
    <text evidence="1">Belongs to the plant acyltransferase family.</text>
</comment>
<dbReference type="PANTHER" id="PTHR31642:SF11">
    <property type="entry name" value="SHIKIMATE O-HYDROXYCINNAMOYLTRANSFERASE"/>
    <property type="match status" value="1"/>
</dbReference>
<gene>
    <name evidence="4" type="ORF">RND81_02G231400</name>
</gene>
<evidence type="ECO:0000256" key="1">
    <source>
        <dbReference type="ARBA" id="ARBA00009861"/>
    </source>
</evidence>